<dbReference type="EMBL" id="UZAL01039119">
    <property type="protein sequence ID" value="VDP74909.1"/>
    <property type="molecule type" value="Genomic_DNA"/>
</dbReference>
<evidence type="ECO:0000313" key="1">
    <source>
        <dbReference type="EMBL" id="VDP74909.1"/>
    </source>
</evidence>
<gene>
    <name evidence="1" type="ORF">SMTD_LOCUS17682</name>
</gene>
<name>A0A3P8K4G4_9TREM</name>
<sequence>MEKMGESWNVQSTNHLIRESRAPLHVDPSPLVFGKNRNSRYSKVDKICLTTSKSCLRIDRIKLGLSLIIPSCGE</sequence>
<dbReference type="Proteomes" id="UP000269396">
    <property type="component" value="Unassembled WGS sequence"/>
</dbReference>
<keyword evidence="2" id="KW-1185">Reference proteome</keyword>
<reference evidence="1 2" key="1">
    <citation type="submission" date="2018-11" db="EMBL/GenBank/DDBJ databases">
        <authorList>
            <consortium name="Pathogen Informatics"/>
        </authorList>
    </citation>
    <scope>NUCLEOTIDE SEQUENCE [LARGE SCALE GENOMIC DNA]</scope>
    <source>
        <strain>Denwood</strain>
        <strain evidence="2">Zambia</strain>
    </source>
</reference>
<protein>
    <submittedName>
        <fullName evidence="1">Uncharacterized protein</fullName>
    </submittedName>
</protein>
<organism evidence="1 2">
    <name type="scientific">Schistosoma mattheei</name>
    <dbReference type="NCBI Taxonomy" id="31246"/>
    <lineage>
        <taxon>Eukaryota</taxon>
        <taxon>Metazoa</taxon>
        <taxon>Spiralia</taxon>
        <taxon>Lophotrochozoa</taxon>
        <taxon>Platyhelminthes</taxon>
        <taxon>Trematoda</taxon>
        <taxon>Digenea</taxon>
        <taxon>Strigeidida</taxon>
        <taxon>Schistosomatoidea</taxon>
        <taxon>Schistosomatidae</taxon>
        <taxon>Schistosoma</taxon>
    </lineage>
</organism>
<accession>A0A3P8K4G4</accession>
<proteinExistence type="predicted"/>
<dbReference type="AlphaFoldDB" id="A0A3P8K4G4"/>
<evidence type="ECO:0000313" key="2">
    <source>
        <dbReference type="Proteomes" id="UP000269396"/>
    </source>
</evidence>